<proteinExistence type="predicted"/>
<keyword evidence="2" id="KW-1185">Reference proteome</keyword>
<dbReference type="Proteomes" id="UP000183832">
    <property type="component" value="Unassembled WGS sequence"/>
</dbReference>
<evidence type="ECO:0000313" key="1">
    <source>
        <dbReference type="EMBL" id="CRL00148.1"/>
    </source>
</evidence>
<name>A0A1J1IKS6_9DIPT</name>
<reference evidence="1 2" key="1">
    <citation type="submission" date="2015-04" db="EMBL/GenBank/DDBJ databases">
        <authorList>
            <person name="Syromyatnikov M.Y."/>
            <person name="Popov V.N."/>
        </authorList>
    </citation>
    <scope>NUCLEOTIDE SEQUENCE [LARGE SCALE GENOMIC DNA]</scope>
</reference>
<organism evidence="1 2">
    <name type="scientific">Clunio marinus</name>
    <dbReference type="NCBI Taxonomy" id="568069"/>
    <lineage>
        <taxon>Eukaryota</taxon>
        <taxon>Metazoa</taxon>
        <taxon>Ecdysozoa</taxon>
        <taxon>Arthropoda</taxon>
        <taxon>Hexapoda</taxon>
        <taxon>Insecta</taxon>
        <taxon>Pterygota</taxon>
        <taxon>Neoptera</taxon>
        <taxon>Endopterygota</taxon>
        <taxon>Diptera</taxon>
        <taxon>Nematocera</taxon>
        <taxon>Chironomoidea</taxon>
        <taxon>Chironomidae</taxon>
        <taxon>Clunio</taxon>
    </lineage>
</organism>
<dbReference type="EMBL" id="CVRI01000054">
    <property type="protein sequence ID" value="CRL00148.1"/>
    <property type="molecule type" value="Genomic_DNA"/>
</dbReference>
<gene>
    <name evidence="1" type="ORF">CLUMA_CG013424</name>
</gene>
<accession>A0A1J1IKS6</accession>
<evidence type="ECO:0000313" key="2">
    <source>
        <dbReference type="Proteomes" id="UP000183832"/>
    </source>
</evidence>
<sequence length="74" mass="8352">MAFLIFPSWLSKAMKSLRSSSCTKNFHPRILGLKASLAEIFTIIFQALMVSDLNLIQEIRALLCAFANSQSRNF</sequence>
<protein>
    <submittedName>
        <fullName evidence="1">CLUMA_CG013424, isoform A</fullName>
    </submittedName>
</protein>
<dbReference type="AlphaFoldDB" id="A0A1J1IKS6"/>